<evidence type="ECO:0000259" key="2">
    <source>
        <dbReference type="Pfam" id="PF03235"/>
    </source>
</evidence>
<dbReference type="AlphaFoldDB" id="A0A9P7KC42"/>
<dbReference type="Proteomes" id="UP000775547">
    <property type="component" value="Unassembled WGS sequence"/>
</dbReference>
<accession>A0A9P7KC42</accession>
<proteinExistence type="predicted"/>
<dbReference type="PANTHER" id="PTHR39639">
    <property type="entry name" value="CHROMOSOME 16, WHOLE GENOME SHOTGUN SEQUENCE"/>
    <property type="match status" value="1"/>
</dbReference>
<name>A0A9P7KC42_9AGAR</name>
<gene>
    <name evidence="3" type="ORF">DXG03_009689</name>
</gene>
<evidence type="ECO:0000313" key="3">
    <source>
        <dbReference type="EMBL" id="KAG5643754.1"/>
    </source>
</evidence>
<dbReference type="EMBL" id="JABCKV010000097">
    <property type="protein sequence ID" value="KAG5643754.1"/>
    <property type="molecule type" value="Genomic_DNA"/>
</dbReference>
<dbReference type="Pfam" id="PF03235">
    <property type="entry name" value="GmrSD_N"/>
    <property type="match status" value="1"/>
</dbReference>
<keyword evidence="4" id="KW-1185">Reference proteome</keyword>
<feature type="compositionally biased region" description="Basic residues" evidence="1">
    <location>
        <begin position="26"/>
        <end position="36"/>
    </location>
</feature>
<organism evidence="3 4">
    <name type="scientific">Asterophora parasitica</name>
    <dbReference type="NCBI Taxonomy" id="117018"/>
    <lineage>
        <taxon>Eukaryota</taxon>
        <taxon>Fungi</taxon>
        <taxon>Dikarya</taxon>
        <taxon>Basidiomycota</taxon>
        <taxon>Agaricomycotina</taxon>
        <taxon>Agaricomycetes</taxon>
        <taxon>Agaricomycetidae</taxon>
        <taxon>Agaricales</taxon>
        <taxon>Tricholomatineae</taxon>
        <taxon>Lyophyllaceae</taxon>
        <taxon>Asterophora</taxon>
    </lineage>
</organism>
<dbReference type="InterPro" id="IPR004919">
    <property type="entry name" value="GmrSD_N"/>
</dbReference>
<evidence type="ECO:0000313" key="4">
    <source>
        <dbReference type="Proteomes" id="UP000775547"/>
    </source>
</evidence>
<feature type="region of interest" description="Disordered" evidence="1">
    <location>
        <begin position="1"/>
        <end position="45"/>
    </location>
</feature>
<sequence length="164" mass="18564">MSDSDAYSSALSDPPTSDDDDYGPSRKGRAKQKAKARNRDDGEGGYRIRNALKVPRATTYTAQALYDQIHSADIKLDPEYQRDVVWPDNKMIGLIDSVFRNFYIPPVIFAVVAYDDGSERKVCIDGKQRLTSLQRFMDGLAHRAMRHDQTKIREPDSVLFYAVA</sequence>
<comment type="caution">
    <text evidence="3">The sequence shown here is derived from an EMBL/GenBank/DDBJ whole genome shotgun (WGS) entry which is preliminary data.</text>
</comment>
<protein>
    <recommendedName>
        <fullName evidence="2">GmrSD restriction endonucleases N-terminal domain-containing protein</fullName>
    </recommendedName>
</protein>
<dbReference type="PANTHER" id="PTHR39639:SF1">
    <property type="entry name" value="DUF262 DOMAIN-CONTAINING PROTEIN"/>
    <property type="match status" value="1"/>
</dbReference>
<dbReference type="OrthoDB" id="5419821at2759"/>
<feature type="compositionally biased region" description="Low complexity" evidence="1">
    <location>
        <begin position="1"/>
        <end position="13"/>
    </location>
</feature>
<reference evidence="3" key="2">
    <citation type="submission" date="2021-10" db="EMBL/GenBank/DDBJ databases">
        <title>Phylogenomics reveals ancestral predisposition of the termite-cultivated fungus Termitomyces towards a domesticated lifestyle.</title>
        <authorList>
            <person name="Auxier B."/>
            <person name="Grum-Grzhimaylo A."/>
            <person name="Cardenas M.E."/>
            <person name="Lodge J.D."/>
            <person name="Laessoe T."/>
            <person name="Pedersen O."/>
            <person name="Smith M.E."/>
            <person name="Kuyper T.W."/>
            <person name="Franco-Molano E.A."/>
            <person name="Baroni T.J."/>
            <person name="Aanen D.K."/>
        </authorList>
    </citation>
    <scope>NUCLEOTIDE SEQUENCE</scope>
    <source>
        <strain evidence="3">AP01</strain>
        <tissue evidence="3">Mycelium</tissue>
    </source>
</reference>
<feature type="domain" description="GmrSD restriction endonucleases N-terminal" evidence="2">
    <location>
        <begin position="71"/>
        <end position="139"/>
    </location>
</feature>
<reference evidence="3" key="1">
    <citation type="submission" date="2020-07" db="EMBL/GenBank/DDBJ databases">
        <authorList>
            <person name="Nieuwenhuis M."/>
            <person name="Van De Peppel L.J.J."/>
        </authorList>
    </citation>
    <scope>NUCLEOTIDE SEQUENCE</scope>
    <source>
        <strain evidence="3">AP01</strain>
        <tissue evidence="3">Mycelium</tissue>
    </source>
</reference>
<evidence type="ECO:0000256" key="1">
    <source>
        <dbReference type="SAM" id="MobiDB-lite"/>
    </source>
</evidence>